<dbReference type="InterPro" id="IPR009057">
    <property type="entry name" value="Homeodomain-like_sf"/>
</dbReference>
<dbReference type="Gene3D" id="1.10.357.10">
    <property type="entry name" value="Tetracycline Repressor, domain 2"/>
    <property type="match status" value="1"/>
</dbReference>
<accession>A0A6N8I3X8</accession>
<dbReference type="PANTHER" id="PTHR30055">
    <property type="entry name" value="HTH-TYPE TRANSCRIPTIONAL REGULATOR RUTR"/>
    <property type="match status" value="1"/>
</dbReference>
<evidence type="ECO:0000256" key="1">
    <source>
        <dbReference type="ARBA" id="ARBA00023015"/>
    </source>
</evidence>
<evidence type="ECO:0000259" key="5">
    <source>
        <dbReference type="PROSITE" id="PS50977"/>
    </source>
</evidence>
<reference evidence="6 8" key="1">
    <citation type="submission" date="2019-09" db="EMBL/GenBank/DDBJ databases">
        <title>Genome sequence of Clostridium sp. EA1.</title>
        <authorList>
            <person name="Poehlein A."/>
            <person name="Bengelsdorf F.R."/>
            <person name="Daniel R."/>
        </authorList>
    </citation>
    <scope>NUCLEOTIDE SEQUENCE [LARGE SCALE GENOMIC DNA]</scope>
    <source>
        <strain evidence="6 8">EA1</strain>
    </source>
</reference>
<feature type="domain" description="HTH tetR-type" evidence="5">
    <location>
        <begin position="8"/>
        <end position="68"/>
    </location>
</feature>
<dbReference type="SUPFAM" id="SSF46689">
    <property type="entry name" value="Homeodomain-like"/>
    <property type="match status" value="1"/>
</dbReference>
<evidence type="ECO:0000313" key="8">
    <source>
        <dbReference type="Proteomes" id="UP000469440"/>
    </source>
</evidence>
<dbReference type="PANTHER" id="PTHR30055:SF234">
    <property type="entry name" value="HTH-TYPE TRANSCRIPTIONAL REGULATOR BETI"/>
    <property type="match status" value="1"/>
</dbReference>
<feature type="DNA-binding region" description="H-T-H motif" evidence="4">
    <location>
        <begin position="31"/>
        <end position="50"/>
    </location>
</feature>
<organism evidence="6 8">
    <name type="scientific">Caproicibacter fermentans</name>
    <dbReference type="NCBI Taxonomy" id="2576756"/>
    <lineage>
        <taxon>Bacteria</taxon>
        <taxon>Bacillati</taxon>
        <taxon>Bacillota</taxon>
        <taxon>Clostridia</taxon>
        <taxon>Eubacteriales</taxon>
        <taxon>Acutalibacteraceae</taxon>
        <taxon>Caproicibacter</taxon>
    </lineage>
</organism>
<dbReference type="Proteomes" id="UP000469440">
    <property type="component" value="Unassembled WGS sequence"/>
</dbReference>
<evidence type="ECO:0000313" key="7">
    <source>
        <dbReference type="EMBL" id="QNK39772.1"/>
    </source>
</evidence>
<dbReference type="RefSeq" id="WP_066643935.1">
    <property type="nucleotide sequence ID" value="NZ_CP060286.1"/>
</dbReference>
<dbReference type="AlphaFoldDB" id="A0A6N8I3X8"/>
<sequence length="221" mass="25233">MQDLNNPSTTRQNLINAGVKLFAIHGYEATSTRMIAKEANVNIATIAFHFQNKEGFYRAVLKYVAHELDRPLLPLVDHVRRLRSANSITPAVAWVLIEEYVDSMLKTVLVIQDFEHAHYLNLLYHEQLYHPGNEYPITQVVCKKMESILTELLQDYRKDTDRETATTISRIVSSSIVAFGEHPMFIRRALGLADDAPLPDHIIETAKEYLLNGIRSFRAQA</sequence>
<dbReference type="PROSITE" id="PS50977">
    <property type="entry name" value="HTH_TETR_2"/>
    <property type="match status" value="1"/>
</dbReference>
<evidence type="ECO:0000313" key="9">
    <source>
        <dbReference type="Proteomes" id="UP000515909"/>
    </source>
</evidence>
<dbReference type="Pfam" id="PF00440">
    <property type="entry name" value="TetR_N"/>
    <property type="match status" value="1"/>
</dbReference>
<dbReference type="Proteomes" id="UP000515909">
    <property type="component" value="Chromosome"/>
</dbReference>
<proteinExistence type="predicted"/>
<dbReference type="GO" id="GO:0003700">
    <property type="term" value="F:DNA-binding transcription factor activity"/>
    <property type="evidence" value="ECO:0007669"/>
    <property type="project" value="TreeGrafter"/>
</dbReference>
<accession>A0A7G8T831</accession>
<dbReference type="EMBL" id="CP060286">
    <property type="protein sequence ID" value="QNK39772.1"/>
    <property type="molecule type" value="Genomic_DNA"/>
</dbReference>
<evidence type="ECO:0000256" key="4">
    <source>
        <dbReference type="PROSITE-ProRule" id="PRU00335"/>
    </source>
</evidence>
<dbReference type="EMBL" id="VWXL01000085">
    <property type="protein sequence ID" value="MVB12300.1"/>
    <property type="molecule type" value="Genomic_DNA"/>
</dbReference>
<keyword evidence="1" id="KW-0805">Transcription regulation</keyword>
<dbReference type="GO" id="GO:0000976">
    <property type="term" value="F:transcription cis-regulatory region binding"/>
    <property type="evidence" value="ECO:0007669"/>
    <property type="project" value="TreeGrafter"/>
</dbReference>
<gene>
    <name evidence="6" type="ORF">CAFE_30330</name>
    <name evidence="7" type="ORF">HCR03_13730</name>
</gene>
<protein>
    <submittedName>
        <fullName evidence="6">Bacterial regulatory proteins, tetR family</fullName>
    </submittedName>
    <submittedName>
        <fullName evidence="7">TetR family transcriptional regulator</fullName>
    </submittedName>
</protein>
<keyword evidence="3" id="KW-0804">Transcription</keyword>
<evidence type="ECO:0000256" key="3">
    <source>
        <dbReference type="ARBA" id="ARBA00023163"/>
    </source>
</evidence>
<keyword evidence="2 4" id="KW-0238">DNA-binding</keyword>
<reference evidence="7 9" key="2">
    <citation type="submission" date="2020-08" db="EMBL/GenBank/DDBJ databases">
        <title>The isolate Caproiciproducens sp. 7D4C2 produces n-caproate at mildly acidic conditions from hexoses: genome and rBOX comparison with related strains and chain-elongating bacteria.</title>
        <authorList>
            <person name="Esquivel-Elizondo S."/>
            <person name="Bagci C."/>
            <person name="Temovska M."/>
            <person name="Jeon B.S."/>
            <person name="Bessarab I."/>
            <person name="Williams R.B.H."/>
            <person name="Huson D.H."/>
            <person name="Angenent L.T."/>
        </authorList>
    </citation>
    <scope>NUCLEOTIDE SEQUENCE [LARGE SCALE GENOMIC DNA]</scope>
    <source>
        <strain evidence="7 9">7D4C2</strain>
    </source>
</reference>
<dbReference type="KEGG" id="cfem:HCR03_13730"/>
<dbReference type="InterPro" id="IPR050109">
    <property type="entry name" value="HTH-type_TetR-like_transc_reg"/>
</dbReference>
<dbReference type="PRINTS" id="PR00455">
    <property type="entry name" value="HTHTETR"/>
</dbReference>
<keyword evidence="8" id="KW-1185">Reference proteome</keyword>
<evidence type="ECO:0000256" key="2">
    <source>
        <dbReference type="ARBA" id="ARBA00023125"/>
    </source>
</evidence>
<name>A0A6N8I3X8_9FIRM</name>
<dbReference type="InterPro" id="IPR001647">
    <property type="entry name" value="HTH_TetR"/>
</dbReference>
<evidence type="ECO:0000313" key="6">
    <source>
        <dbReference type="EMBL" id="MVB12300.1"/>
    </source>
</evidence>